<accession>A0A506VDP2</accession>
<sequence>MAIQELKEADRAYQEKKKPELKTSLPGNFKIALKWSKFPHRLTIFARHRITIVSNAIILATWAIFY</sequence>
<proteinExistence type="predicted"/>
<organism evidence="1 2">
    <name type="scientific">Mixta tenebrionis</name>
    <dbReference type="NCBI Taxonomy" id="2562439"/>
    <lineage>
        <taxon>Bacteria</taxon>
        <taxon>Pseudomonadati</taxon>
        <taxon>Pseudomonadota</taxon>
        <taxon>Gammaproteobacteria</taxon>
        <taxon>Enterobacterales</taxon>
        <taxon>Erwiniaceae</taxon>
        <taxon>Mixta</taxon>
    </lineage>
</organism>
<evidence type="ECO:0000313" key="1">
    <source>
        <dbReference type="EMBL" id="TPW43290.1"/>
    </source>
</evidence>
<name>A0A506VDP2_9GAMM</name>
<reference evidence="1 2" key="1">
    <citation type="submission" date="2019-06" db="EMBL/GenBank/DDBJ databases">
        <authorList>
            <person name="Yang Y."/>
        </authorList>
    </citation>
    <scope>NUCLEOTIDE SEQUENCE [LARGE SCALE GENOMIC DNA]</scope>
    <source>
        <strain evidence="1 2">BIT-26</strain>
    </source>
</reference>
<keyword evidence="2" id="KW-1185">Reference proteome</keyword>
<dbReference type="AlphaFoldDB" id="A0A506VDP2"/>
<dbReference type="Proteomes" id="UP000319523">
    <property type="component" value="Unassembled WGS sequence"/>
</dbReference>
<dbReference type="EMBL" id="VHQI01000003">
    <property type="protein sequence ID" value="TPW43290.1"/>
    <property type="molecule type" value="Genomic_DNA"/>
</dbReference>
<dbReference type="RefSeq" id="WP_141175465.1">
    <property type="nucleotide sequence ID" value="NZ_JBHUFX010000013.1"/>
</dbReference>
<comment type="caution">
    <text evidence="1">The sequence shown here is derived from an EMBL/GenBank/DDBJ whole genome shotgun (WGS) entry which is preliminary data.</text>
</comment>
<evidence type="ECO:0000313" key="2">
    <source>
        <dbReference type="Proteomes" id="UP000319523"/>
    </source>
</evidence>
<gene>
    <name evidence="1" type="ORF">FKM52_06945</name>
</gene>
<protein>
    <submittedName>
        <fullName evidence="1">Uncharacterized protein</fullName>
    </submittedName>
</protein>